<dbReference type="InterPro" id="IPR002781">
    <property type="entry name" value="TM_pro_TauE-like"/>
</dbReference>
<feature type="transmembrane region" description="Helical" evidence="8">
    <location>
        <begin position="227"/>
        <end position="249"/>
    </location>
</feature>
<reference evidence="9" key="1">
    <citation type="submission" date="2020-10" db="EMBL/GenBank/DDBJ databases">
        <title>Ca. Dormibacterota MAGs.</title>
        <authorList>
            <person name="Montgomery K."/>
        </authorList>
    </citation>
    <scope>NUCLEOTIDE SEQUENCE [LARGE SCALE GENOMIC DNA]</scope>
    <source>
        <strain evidence="9">SC8812_S17_10</strain>
    </source>
</reference>
<comment type="subcellular location">
    <subcellularLocation>
        <location evidence="1 8">Cell membrane</location>
        <topology evidence="1 8">Multi-pass membrane protein</topology>
    </subcellularLocation>
</comment>
<evidence type="ECO:0000313" key="9">
    <source>
        <dbReference type="EMBL" id="MBJ7599292.1"/>
    </source>
</evidence>
<keyword evidence="3" id="KW-0813">Transport</keyword>
<proteinExistence type="inferred from homology"/>
<evidence type="ECO:0000256" key="8">
    <source>
        <dbReference type="RuleBase" id="RU363041"/>
    </source>
</evidence>
<evidence type="ECO:0000256" key="4">
    <source>
        <dbReference type="ARBA" id="ARBA00022475"/>
    </source>
</evidence>
<evidence type="ECO:0000256" key="5">
    <source>
        <dbReference type="ARBA" id="ARBA00022692"/>
    </source>
</evidence>
<keyword evidence="5 8" id="KW-0812">Transmembrane</keyword>
<dbReference type="EMBL" id="JAEKNR010000146">
    <property type="protein sequence ID" value="MBJ7599292.1"/>
    <property type="molecule type" value="Genomic_DNA"/>
</dbReference>
<keyword evidence="4 8" id="KW-1003">Cell membrane</keyword>
<protein>
    <recommendedName>
        <fullName evidence="8">Probable membrane transporter protein</fullName>
    </recommendedName>
</protein>
<dbReference type="PANTHER" id="PTHR30269:SF0">
    <property type="entry name" value="MEMBRANE TRANSPORTER PROTEIN YFCA-RELATED"/>
    <property type="match status" value="1"/>
</dbReference>
<keyword evidence="10" id="KW-1185">Reference proteome</keyword>
<sequence>MSAEQVAFVALAGFLAGAINAIVGSGSLITFPTLLAIGLPPVTANVTNTVGIVFGSVSAVVGYRRELRPQIRRALKLSIPTVLGAGLGAMLLLKLPQRVFGFVVPVLVALAVLLVVFQPHLSRRLAAGGTPPRWGRHVVPIGVFLTAIYGGYFGAAQGVILMGLLTVMLRDDIQELNAVKNVVAGVANLVAALIFLAVAHIAWQAAGVIAVSSILGGQAGSLVGRRLNPLMMRLVIAAAGIAALVKLLLH</sequence>
<dbReference type="GO" id="GO:0005886">
    <property type="term" value="C:plasma membrane"/>
    <property type="evidence" value="ECO:0007669"/>
    <property type="project" value="UniProtKB-SubCell"/>
</dbReference>
<gene>
    <name evidence="9" type="ORF">JF922_14605</name>
</gene>
<evidence type="ECO:0000256" key="7">
    <source>
        <dbReference type="ARBA" id="ARBA00023136"/>
    </source>
</evidence>
<dbReference type="Proteomes" id="UP000612893">
    <property type="component" value="Unassembled WGS sequence"/>
</dbReference>
<evidence type="ECO:0000256" key="6">
    <source>
        <dbReference type="ARBA" id="ARBA00022989"/>
    </source>
</evidence>
<evidence type="ECO:0000313" key="10">
    <source>
        <dbReference type="Proteomes" id="UP000612893"/>
    </source>
</evidence>
<accession>A0A934K2G6</accession>
<keyword evidence="7 8" id="KW-0472">Membrane</keyword>
<dbReference type="RefSeq" id="WP_338202787.1">
    <property type="nucleotide sequence ID" value="NZ_JAEKNR010000146.1"/>
</dbReference>
<keyword evidence="6 8" id="KW-1133">Transmembrane helix</keyword>
<dbReference type="AlphaFoldDB" id="A0A934K2G6"/>
<feature type="transmembrane region" description="Helical" evidence="8">
    <location>
        <begin position="138"/>
        <end position="169"/>
    </location>
</feature>
<name>A0A934K2G6_9BACT</name>
<dbReference type="InterPro" id="IPR052017">
    <property type="entry name" value="TSUP"/>
</dbReference>
<comment type="caution">
    <text evidence="9">The sequence shown here is derived from an EMBL/GenBank/DDBJ whole genome shotgun (WGS) entry which is preliminary data.</text>
</comment>
<organism evidence="9 10">
    <name type="scientific">Candidatus Nephthysia bennettiae</name>
    <dbReference type="NCBI Taxonomy" id="3127016"/>
    <lineage>
        <taxon>Bacteria</taxon>
        <taxon>Bacillati</taxon>
        <taxon>Candidatus Dormiibacterota</taxon>
        <taxon>Candidatus Dormibacteria</taxon>
        <taxon>Candidatus Dormibacterales</taxon>
        <taxon>Candidatus Dormibacteraceae</taxon>
        <taxon>Candidatus Nephthysia</taxon>
    </lineage>
</organism>
<feature type="transmembrane region" description="Helical" evidence="8">
    <location>
        <begin position="189"/>
        <end position="215"/>
    </location>
</feature>
<comment type="similarity">
    <text evidence="2 8">Belongs to the 4-toluene sulfonate uptake permease (TSUP) (TC 2.A.102) family.</text>
</comment>
<dbReference type="Pfam" id="PF01925">
    <property type="entry name" value="TauE"/>
    <property type="match status" value="1"/>
</dbReference>
<dbReference type="PANTHER" id="PTHR30269">
    <property type="entry name" value="TRANSMEMBRANE PROTEIN YFCA"/>
    <property type="match status" value="1"/>
</dbReference>
<evidence type="ECO:0000256" key="2">
    <source>
        <dbReference type="ARBA" id="ARBA00009142"/>
    </source>
</evidence>
<evidence type="ECO:0000256" key="3">
    <source>
        <dbReference type="ARBA" id="ARBA00022448"/>
    </source>
</evidence>
<feature type="transmembrane region" description="Helical" evidence="8">
    <location>
        <begin position="99"/>
        <end position="117"/>
    </location>
</feature>
<feature type="transmembrane region" description="Helical" evidence="8">
    <location>
        <begin position="45"/>
        <end position="63"/>
    </location>
</feature>
<evidence type="ECO:0000256" key="1">
    <source>
        <dbReference type="ARBA" id="ARBA00004651"/>
    </source>
</evidence>